<keyword evidence="2" id="KW-1185">Reference proteome</keyword>
<evidence type="ECO:0008006" key="3">
    <source>
        <dbReference type="Google" id="ProtNLM"/>
    </source>
</evidence>
<name>A0A9Y2IP76_9PSEU</name>
<gene>
    <name evidence="1" type="ORF">QRX50_20235</name>
</gene>
<dbReference type="KEGG" id="acab:QRX50_20235"/>
<organism evidence="1 2">
    <name type="scientific">Amycolatopsis carbonis</name>
    <dbReference type="NCBI Taxonomy" id="715471"/>
    <lineage>
        <taxon>Bacteria</taxon>
        <taxon>Bacillati</taxon>
        <taxon>Actinomycetota</taxon>
        <taxon>Actinomycetes</taxon>
        <taxon>Pseudonocardiales</taxon>
        <taxon>Pseudonocardiaceae</taxon>
        <taxon>Amycolatopsis</taxon>
    </lineage>
</organism>
<dbReference type="Proteomes" id="UP001236014">
    <property type="component" value="Chromosome"/>
</dbReference>
<evidence type="ECO:0000313" key="1">
    <source>
        <dbReference type="EMBL" id="WIX83975.1"/>
    </source>
</evidence>
<proteinExistence type="predicted"/>
<dbReference type="EMBL" id="CP127294">
    <property type="protein sequence ID" value="WIX83975.1"/>
    <property type="molecule type" value="Genomic_DNA"/>
</dbReference>
<protein>
    <recommendedName>
        <fullName evidence="3">DNA-binding protein</fullName>
    </recommendedName>
</protein>
<sequence length="37" mass="4104">MLARTESFPCPVLRVGGSYRIPTVEILRVLGLDHHIG</sequence>
<accession>A0A9Y2IP76</accession>
<reference evidence="1 2" key="1">
    <citation type="submission" date="2023-06" db="EMBL/GenBank/DDBJ databases">
        <authorList>
            <person name="Oyuntsetseg B."/>
            <person name="Kim S.B."/>
        </authorList>
    </citation>
    <scope>NUCLEOTIDE SEQUENCE [LARGE SCALE GENOMIC DNA]</scope>
    <source>
        <strain evidence="1 2">2-15</strain>
    </source>
</reference>
<dbReference type="AlphaFoldDB" id="A0A9Y2IP76"/>
<evidence type="ECO:0000313" key="2">
    <source>
        <dbReference type="Proteomes" id="UP001236014"/>
    </source>
</evidence>